<reference evidence="1" key="1">
    <citation type="journal article" date="2024" name="Int. J. Syst. Evol. Microbiol.">
        <title>Polycladomyces zharkentensis sp. nov., a novel thermophilic cellulose- and starch-degrading member of the Bacillota from a geothermal aquifer in Kazakhstan.</title>
        <authorList>
            <person name="Mashzhan A."/>
            <person name="Kistaubayeva A."/>
            <person name="Javier-Lopez R."/>
            <person name="Bissenova U."/>
            <person name="Bissenbay A."/>
            <person name="Birkeland N.K."/>
        </authorList>
    </citation>
    <scope>NUCLEOTIDE SEQUENCE</scope>
    <source>
        <strain evidence="1">ZKZ2T</strain>
    </source>
</reference>
<comment type="caution">
    <text evidence="1">The sequence shown here is derived from an EMBL/GenBank/DDBJ whole genome shotgun (WGS) entry which is preliminary data.</text>
</comment>
<sequence>MMVLSLVFREGRQAYRYGEIKTDQKKRAGTWVCSSRYREAGVDFDGPMAHRFMLLR</sequence>
<evidence type="ECO:0000313" key="1">
    <source>
        <dbReference type="EMBL" id="MBN2907944.1"/>
    </source>
</evidence>
<dbReference type="Proteomes" id="UP001177120">
    <property type="component" value="Unassembled WGS sequence"/>
</dbReference>
<dbReference type="EMBL" id="JAFHAP010000001">
    <property type="protein sequence ID" value="MBN2907944.1"/>
    <property type="molecule type" value="Genomic_DNA"/>
</dbReference>
<dbReference type="RefSeq" id="WP_205492108.1">
    <property type="nucleotide sequence ID" value="NZ_JAFHAP010000001.1"/>
</dbReference>
<organism evidence="1 2">
    <name type="scientific">Polycladomyces zharkentensis</name>
    <dbReference type="NCBI Taxonomy" id="2807616"/>
    <lineage>
        <taxon>Bacteria</taxon>
        <taxon>Bacillati</taxon>
        <taxon>Bacillota</taxon>
        <taxon>Bacilli</taxon>
        <taxon>Bacillales</taxon>
        <taxon>Thermoactinomycetaceae</taxon>
        <taxon>Polycladomyces</taxon>
    </lineage>
</organism>
<keyword evidence="2" id="KW-1185">Reference proteome</keyword>
<name>A0ABS2WEG1_9BACL</name>
<gene>
    <name evidence="1" type="ORF">JQC72_00215</name>
</gene>
<proteinExistence type="predicted"/>
<accession>A0ABS2WEG1</accession>
<protein>
    <submittedName>
        <fullName evidence="1">Uncharacterized protein</fullName>
    </submittedName>
</protein>
<evidence type="ECO:0000313" key="2">
    <source>
        <dbReference type="Proteomes" id="UP001177120"/>
    </source>
</evidence>